<dbReference type="Proteomes" id="UP000199656">
    <property type="component" value="Unassembled WGS sequence"/>
</dbReference>
<keyword evidence="5" id="KW-1185">Reference proteome</keyword>
<keyword evidence="4" id="KW-0808">Transferase</keyword>
<dbReference type="PANTHER" id="PTHR20858:SF17">
    <property type="entry name" value="HYDROXYMETHYLPYRIMIDINE_PHOSPHOMETHYLPYRIMIDINE KINASE THI20-RELATED"/>
    <property type="match status" value="1"/>
</dbReference>
<dbReference type="Pfam" id="PF08543">
    <property type="entry name" value="Phos_pyr_kin"/>
    <property type="match status" value="1"/>
</dbReference>
<feature type="domain" description="Pyridoxamine kinase/Phosphomethylpyrimidine kinase" evidence="3">
    <location>
        <begin position="15"/>
        <end position="243"/>
    </location>
</feature>
<name>A0A1H4G606_9BACT</name>
<dbReference type="GO" id="GO:0008972">
    <property type="term" value="F:phosphomethylpyrimidine kinase activity"/>
    <property type="evidence" value="ECO:0007669"/>
    <property type="project" value="InterPro"/>
</dbReference>
<dbReference type="GO" id="GO:0009228">
    <property type="term" value="P:thiamine biosynthetic process"/>
    <property type="evidence" value="ECO:0007669"/>
    <property type="project" value="InterPro"/>
</dbReference>
<dbReference type="OrthoDB" id="9810880at2"/>
<dbReference type="InterPro" id="IPR029056">
    <property type="entry name" value="Ribokinase-like"/>
</dbReference>
<dbReference type="EC" id="2.7.1.49" evidence="2"/>
<dbReference type="EMBL" id="FNRL01000032">
    <property type="protein sequence ID" value="SEB04132.1"/>
    <property type="molecule type" value="Genomic_DNA"/>
</dbReference>
<gene>
    <name evidence="4" type="ORF">SAMN05660909_04918</name>
</gene>
<reference evidence="5" key="1">
    <citation type="submission" date="2016-10" db="EMBL/GenBank/DDBJ databases">
        <authorList>
            <person name="Varghese N."/>
            <person name="Submissions S."/>
        </authorList>
    </citation>
    <scope>NUCLEOTIDE SEQUENCE [LARGE SCALE GENOMIC DNA]</scope>
    <source>
        <strain evidence="5">DSM 23920</strain>
    </source>
</reference>
<dbReference type="Gene3D" id="3.40.1190.20">
    <property type="match status" value="1"/>
</dbReference>
<dbReference type="STRING" id="408074.SAMN05660909_04918"/>
<sequence>METERPKVMSIAGLDPSGGAGLLADIKTFEQHKVIGYGCCTAITVQTASSFLSVSWLRTGEILAQAKPLLATGDIGYCKIGIMPGVEATLELVQELTRLQPGIRLILDPVVKSSTGFDFHGQSPFAAWKKLLRSVYLVTPNYEEAKLMAGCEDGELAALQLSAHCNVLLKGGHRTRLSGHDTLYAQGLEYTISPGVAAVTAKHGSGCILSAAITACLANGQQLTDACSNGKRYTEKVLASHSSLLGYHHL</sequence>
<evidence type="ECO:0000313" key="5">
    <source>
        <dbReference type="Proteomes" id="UP000199656"/>
    </source>
</evidence>
<dbReference type="CDD" id="cd01169">
    <property type="entry name" value="HMPP_kinase"/>
    <property type="match status" value="1"/>
</dbReference>
<accession>A0A1H4G606</accession>
<dbReference type="InterPro" id="IPR013749">
    <property type="entry name" value="PM/HMP-P_kinase-1"/>
</dbReference>
<dbReference type="SUPFAM" id="SSF53613">
    <property type="entry name" value="Ribokinase-like"/>
    <property type="match status" value="1"/>
</dbReference>
<evidence type="ECO:0000256" key="2">
    <source>
        <dbReference type="ARBA" id="ARBA00012135"/>
    </source>
</evidence>
<dbReference type="GO" id="GO:0008902">
    <property type="term" value="F:hydroxymethylpyrimidine kinase activity"/>
    <property type="evidence" value="ECO:0007669"/>
    <property type="project" value="UniProtKB-EC"/>
</dbReference>
<dbReference type="InterPro" id="IPR004399">
    <property type="entry name" value="HMP/HMP-P_kinase_dom"/>
</dbReference>
<protein>
    <recommendedName>
        <fullName evidence="2">hydroxymethylpyrimidine kinase</fullName>
        <ecNumber evidence="2">2.7.1.49</ecNumber>
    </recommendedName>
</protein>
<evidence type="ECO:0000256" key="1">
    <source>
        <dbReference type="ARBA" id="ARBA00004948"/>
    </source>
</evidence>
<organism evidence="4 5">
    <name type="scientific">Chitinophaga terrae</name>
    <name type="common">ex Kim and Jung 2007</name>
    <dbReference type="NCBI Taxonomy" id="408074"/>
    <lineage>
        <taxon>Bacteria</taxon>
        <taxon>Pseudomonadati</taxon>
        <taxon>Bacteroidota</taxon>
        <taxon>Chitinophagia</taxon>
        <taxon>Chitinophagales</taxon>
        <taxon>Chitinophagaceae</taxon>
        <taxon>Chitinophaga</taxon>
    </lineage>
</organism>
<comment type="pathway">
    <text evidence="1">Cofactor biosynthesis; thiamine diphosphate biosynthesis.</text>
</comment>
<proteinExistence type="predicted"/>
<evidence type="ECO:0000259" key="3">
    <source>
        <dbReference type="Pfam" id="PF08543"/>
    </source>
</evidence>
<dbReference type="GO" id="GO:0005829">
    <property type="term" value="C:cytosol"/>
    <property type="evidence" value="ECO:0007669"/>
    <property type="project" value="TreeGrafter"/>
</dbReference>
<dbReference type="PANTHER" id="PTHR20858">
    <property type="entry name" value="PHOSPHOMETHYLPYRIMIDINE KINASE"/>
    <property type="match status" value="1"/>
</dbReference>
<dbReference type="RefSeq" id="WP_089765115.1">
    <property type="nucleotide sequence ID" value="NZ_BKAT01000052.1"/>
</dbReference>
<dbReference type="AlphaFoldDB" id="A0A1H4G606"/>
<keyword evidence="4" id="KW-0418">Kinase</keyword>
<evidence type="ECO:0000313" key="4">
    <source>
        <dbReference type="EMBL" id="SEB04132.1"/>
    </source>
</evidence>